<dbReference type="InterPro" id="IPR017853">
    <property type="entry name" value="GH"/>
</dbReference>
<dbReference type="Pfam" id="PF13547">
    <property type="entry name" value="GTA_TIM"/>
    <property type="match status" value="1"/>
</dbReference>
<protein>
    <submittedName>
        <fullName evidence="4">Glycoside hydrolase/phage tail family protein</fullName>
    </submittedName>
</protein>
<dbReference type="EMBL" id="JAVKPH010000003">
    <property type="protein sequence ID" value="MDR5651794.1"/>
    <property type="molecule type" value="Genomic_DNA"/>
</dbReference>
<reference evidence="4 5" key="1">
    <citation type="submission" date="2023-09" db="EMBL/GenBank/DDBJ databases">
        <title>Xinfangfangia sedmenti sp. nov., isolated the sedment.</title>
        <authorList>
            <person name="Xu L."/>
        </authorList>
    </citation>
    <scope>NUCLEOTIDE SEQUENCE [LARGE SCALE GENOMIC DNA]</scope>
    <source>
        <strain evidence="4 5">LG-4</strain>
    </source>
</reference>
<dbReference type="Gene3D" id="3.20.20.80">
    <property type="entry name" value="Glycosidases"/>
    <property type="match status" value="1"/>
</dbReference>
<dbReference type="SUPFAM" id="SSF51445">
    <property type="entry name" value="(Trans)glycosidases"/>
    <property type="match status" value="1"/>
</dbReference>
<dbReference type="CDD" id="cd19607">
    <property type="entry name" value="GTA_TIM-barrel-like"/>
    <property type="match status" value="1"/>
</dbReference>
<dbReference type="InterPro" id="IPR025195">
    <property type="entry name" value="GTA_TIM_dom"/>
</dbReference>
<dbReference type="GO" id="GO:0016787">
    <property type="term" value="F:hydrolase activity"/>
    <property type="evidence" value="ECO:0007669"/>
    <property type="project" value="UniProtKB-KW"/>
</dbReference>
<keyword evidence="4" id="KW-0378">Hydrolase</keyword>
<dbReference type="InterPro" id="IPR056490">
    <property type="entry name" value="Rcc01698_C"/>
</dbReference>
<proteinExistence type="predicted"/>
<feature type="domain" description="GTA TIM-barrel-like" evidence="1">
    <location>
        <begin position="435"/>
        <end position="729"/>
    </location>
</feature>
<feature type="domain" description="Rcc01698-like C-terminal" evidence="3">
    <location>
        <begin position="1038"/>
        <end position="1138"/>
    </location>
</feature>
<evidence type="ECO:0000259" key="1">
    <source>
        <dbReference type="Pfam" id="PF13547"/>
    </source>
</evidence>
<organism evidence="4 5">
    <name type="scientific">Ruixingdingia sedimenti</name>
    <dbReference type="NCBI Taxonomy" id="3073604"/>
    <lineage>
        <taxon>Bacteria</taxon>
        <taxon>Pseudomonadati</taxon>
        <taxon>Pseudomonadota</taxon>
        <taxon>Alphaproteobacteria</taxon>
        <taxon>Rhodobacterales</taxon>
        <taxon>Paracoccaceae</taxon>
        <taxon>Ruixingdingia</taxon>
    </lineage>
</organism>
<keyword evidence="5" id="KW-1185">Reference proteome</keyword>
<dbReference type="Pfam" id="PF13550">
    <property type="entry name" value="Phage-tail_3"/>
    <property type="match status" value="1"/>
</dbReference>
<dbReference type="RefSeq" id="WP_310456042.1">
    <property type="nucleotide sequence ID" value="NZ_JAVKPH010000003.1"/>
</dbReference>
<dbReference type="InterPro" id="IPR032876">
    <property type="entry name" value="J_dom"/>
</dbReference>
<comment type="caution">
    <text evidence="4">The sequence shown here is derived from an EMBL/GenBank/DDBJ whole genome shotgun (WGS) entry which is preliminary data.</text>
</comment>
<evidence type="ECO:0000259" key="2">
    <source>
        <dbReference type="Pfam" id="PF13550"/>
    </source>
</evidence>
<evidence type="ECO:0000313" key="4">
    <source>
        <dbReference type="EMBL" id="MDR5651794.1"/>
    </source>
</evidence>
<evidence type="ECO:0000313" key="5">
    <source>
        <dbReference type="Proteomes" id="UP001247754"/>
    </source>
</evidence>
<gene>
    <name evidence="4" type="ORF">RGD00_04210</name>
</gene>
<name>A0ABU1F4P8_9RHOB</name>
<dbReference type="Proteomes" id="UP001247754">
    <property type="component" value="Unassembled WGS sequence"/>
</dbReference>
<accession>A0ABU1F4P8</accession>
<dbReference type="Pfam" id="PF23666">
    <property type="entry name" value="Rcc01698_C"/>
    <property type="match status" value="1"/>
</dbReference>
<evidence type="ECO:0000259" key="3">
    <source>
        <dbReference type="Pfam" id="PF23666"/>
    </source>
</evidence>
<feature type="domain" description="Tip attachment protein J" evidence="2">
    <location>
        <begin position="788"/>
        <end position="947"/>
    </location>
</feature>
<sequence>MATILLSAAGAAAGAGFGGTVLGLSGAVIGRAVGATLGRVIDQRLLGAGSAPVEVGRVERFRLMGAGEGAAVPQVWGRVRLAGQVIWASRFLEDVTRSGGGKGAPKPKTTEYSYSVSLAVALCEGEIAGIGRVWADGQEVAPESLNLRVYTGTEDQLPDPKIAAVEGAGHAPAYRGIAYVVIEDLALAAYGNRVPQFSFEVMRAAGGAEALPVRAVALMPGTGEYALATTPVHYSDGPGINRSANVNTPSGTTDFATSLAQLEAEAPGVGAASVIVSWFGDDLRCGQCRIRPKVEQKAKDGVGQPWRAGGITRAQAGEIAQSSGRPVYGGTPGDESVVEAIRALRGAGKAVMFYPFVLMEQMAGNTLPDPWTGAAGQPALPWRGRITLSTAPGRAGSPDRTITAAVEAASFFGTAQVADFAIQNGRVSYSGPADWRYRRFILHYAHLCKLAGGVDAFCIGSEMRGLTQIRADGHAFPAVIALRQLAADVRAVLGPGVKIGYAADWSEYFGYDSPDGNRYFHLDPLWADDAIDFVGIDNYMPLSDWREGVDHADAGWGSIYNLDYLKANVAGGEGFDWYYASPEAEAAQIRTPITDGAHGEPWVWRVKDLRNWWALPHHDRIGGVRNAAPTAWVPRSKPIWFTELGCAAIDKGTNQPNLFLDPKSSESRLPRASSGRRDDLIQMQYLRAQADYWGDPAHNPVSPLYGGRMVDMARAFVWAWDARPFPQFPGNTDLWADGANYTRGHWLNGRMTNQPLAAVVAEICARSGVTDCDLSRLHGVVRGYVRTDTGSARSALQPLMLAYGFECLERGGVLRFQMRDGRAAAVLDPAALAVHGDLEGPLELTRAPEADVAGRVRLGFTEAEGDFEARTEEALFPDEQAFGVAQTDHPLVLTRAEGRATAERWLAEARVARDGARFALPPSLSWLGAGDVVDLPGAGRFRIDRAEAAGAVLVEAVRIEPQVYVPSDAAEERVAPKAFVAPVPVWPVFLDLPLMTGAEDPLAPHLAVAAVPWPGAVGVWDAAADAGYALNRLMPSPAVVGVTEGPLWAAKPGLWDRGPALRVRLLRGVLAGADPVAVLGGANLMAIGDGSSDRWELFQFAEAVPVAPGLWDLSLRLRGQAGTDGGMPPVWPAGSVVVLIDGAVAQIGVQPANRGLARHYRIGAAARGYDDPATVHRVEAFAGIGLRPYAPAHLRVARTGGADRFTWVRRTRIDGDSWASEEVPLGEAAESYRIRVLKAGAIRREVTVSAPEWTYGAAMRAADGIAGLWRVEVAQVSDRFGPGPFTGMDRND</sequence>